<proteinExistence type="inferred from homology"/>
<dbReference type="Pfam" id="PF00080">
    <property type="entry name" value="Sod_Cu"/>
    <property type="match status" value="1"/>
</dbReference>
<accession>A0A219B4J9</accession>
<comment type="similarity">
    <text evidence="1">Belongs to the Cu-Zn superoxide dismutase family.</text>
</comment>
<keyword evidence="5" id="KW-1185">Reference proteome</keyword>
<organism evidence="4 5">
    <name type="scientific">Pacificimonas flava</name>
    <dbReference type="NCBI Taxonomy" id="1234595"/>
    <lineage>
        <taxon>Bacteria</taxon>
        <taxon>Pseudomonadati</taxon>
        <taxon>Pseudomonadota</taxon>
        <taxon>Alphaproteobacteria</taxon>
        <taxon>Sphingomonadales</taxon>
        <taxon>Sphingosinicellaceae</taxon>
        <taxon>Pacificimonas</taxon>
    </lineage>
</organism>
<evidence type="ECO:0000256" key="2">
    <source>
        <dbReference type="SAM" id="SignalP"/>
    </source>
</evidence>
<dbReference type="EMBL" id="NFZT01000001">
    <property type="protein sequence ID" value="OWV33073.1"/>
    <property type="molecule type" value="Genomic_DNA"/>
</dbReference>
<reference evidence="5" key="1">
    <citation type="submission" date="2017-05" db="EMBL/GenBank/DDBJ databases">
        <authorList>
            <person name="Lin X."/>
        </authorList>
    </citation>
    <scope>NUCLEOTIDE SEQUENCE [LARGE SCALE GENOMIC DNA]</scope>
    <source>
        <strain evidence="5">JLT2012</strain>
    </source>
</reference>
<dbReference type="GO" id="GO:0005507">
    <property type="term" value="F:copper ion binding"/>
    <property type="evidence" value="ECO:0007669"/>
    <property type="project" value="InterPro"/>
</dbReference>
<feature type="signal peptide" evidence="2">
    <location>
        <begin position="1"/>
        <end position="24"/>
    </location>
</feature>
<dbReference type="PROSITE" id="PS51257">
    <property type="entry name" value="PROKAR_LIPOPROTEIN"/>
    <property type="match status" value="1"/>
</dbReference>
<dbReference type="InterPro" id="IPR036423">
    <property type="entry name" value="SOD-like_Cu/Zn_dom_sf"/>
</dbReference>
<dbReference type="SUPFAM" id="SSF49329">
    <property type="entry name" value="Cu,Zn superoxide dismutase-like"/>
    <property type="match status" value="1"/>
</dbReference>
<dbReference type="InterPro" id="IPR001424">
    <property type="entry name" value="SOD_Cu_Zn_dom"/>
</dbReference>
<sequence length="194" mass="19788">MKSAGILLAAGTMLALGASVTSCASTGSMDEAAASDEESLGTVTDRAYATAETPEGEAVARAVLAWDGDMIEVTAQLQDMTPGTYAVHLHETGDCSASDFTSAGGHWNPTNEGHGFSDAEDGFHKGDLKNVTVGADGTGYSVTLVSGVSWDGMANSLFDEDGAALIVHAHADDYMTDPAGDAGPRRACGVLQRG</sequence>
<dbReference type="Proteomes" id="UP000198462">
    <property type="component" value="Unassembled WGS sequence"/>
</dbReference>
<name>A0A219B4J9_9SPHN</name>
<dbReference type="RefSeq" id="WP_088711861.1">
    <property type="nucleotide sequence ID" value="NZ_NFZT01000001.1"/>
</dbReference>
<dbReference type="PANTHER" id="PTHR10003">
    <property type="entry name" value="SUPEROXIDE DISMUTASE CU-ZN -RELATED"/>
    <property type="match status" value="1"/>
</dbReference>
<feature type="domain" description="Superoxide dismutase copper/zinc binding" evidence="3">
    <location>
        <begin position="70"/>
        <end position="190"/>
    </location>
</feature>
<feature type="chain" id="PRO_5012307325" description="Superoxide dismutase copper/zinc binding domain-containing protein" evidence="2">
    <location>
        <begin position="25"/>
        <end position="194"/>
    </location>
</feature>
<protein>
    <recommendedName>
        <fullName evidence="3">Superoxide dismutase copper/zinc binding domain-containing protein</fullName>
    </recommendedName>
</protein>
<gene>
    <name evidence="4" type="ORF">B5C34_06090</name>
</gene>
<evidence type="ECO:0000259" key="3">
    <source>
        <dbReference type="Pfam" id="PF00080"/>
    </source>
</evidence>
<evidence type="ECO:0000313" key="5">
    <source>
        <dbReference type="Proteomes" id="UP000198462"/>
    </source>
</evidence>
<dbReference type="InterPro" id="IPR024134">
    <property type="entry name" value="SOD_Cu/Zn_/chaperone"/>
</dbReference>
<dbReference type="Gene3D" id="2.60.40.200">
    <property type="entry name" value="Superoxide dismutase, copper/zinc binding domain"/>
    <property type="match status" value="1"/>
</dbReference>
<dbReference type="GO" id="GO:0006801">
    <property type="term" value="P:superoxide metabolic process"/>
    <property type="evidence" value="ECO:0007669"/>
    <property type="project" value="InterPro"/>
</dbReference>
<comment type="caution">
    <text evidence="4">The sequence shown here is derived from an EMBL/GenBank/DDBJ whole genome shotgun (WGS) entry which is preliminary data.</text>
</comment>
<evidence type="ECO:0000256" key="1">
    <source>
        <dbReference type="ARBA" id="ARBA00010457"/>
    </source>
</evidence>
<evidence type="ECO:0000313" key="4">
    <source>
        <dbReference type="EMBL" id="OWV33073.1"/>
    </source>
</evidence>
<keyword evidence="2" id="KW-0732">Signal</keyword>
<dbReference type="AlphaFoldDB" id="A0A219B4J9"/>
<dbReference type="OrthoDB" id="5431326at2"/>